<accession>A0AC35FP23</accession>
<protein>
    <submittedName>
        <fullName evidence="2">EGF-like domain-containing protein</fullName>
    </submittedName>
</protein>
<reference evidence="2" key="1">
    <citation type="submission" date="2022-11" db="UniProtKB">
        <authorList>
            <consortium name="WormBaseParasite"/>
        </authorList>
    </citation>
    <scope>IDENTIFICATION</scope>
</reference>
<dbReference type="WBParaSite" id="PS1159_v2.g19496.t1">
    <property type="protein sequence ID" value="PS1159_v2.g19496.t1"/>
    <property type="gene ID" value="PS1159_v2.g19496"/>
</dbReference>
<proteinExistence type="predicted"/>
<evidence type="ECO:0000313" key="2">
    <source>
        <dbReference type="WBParaSite" id="PS1159_v2.g19496.t1"/>
    </source>
</evidence>
<organism evidence="1 2">
    <name type="scientific">Panagrolaimus sp. PS1159</name>
    <dbReference type="NCBI Taxonomy" id="55785"/>
    <lineage>
        <taxon>Eukaryota</taxon>
        <taxon>Metazoa</taxon>
        <taxon>Ecdysozoa</taxon>
        <taxon>Nematoda</taxon>
        <taxon>Chromadorea</taxon>
        <taxon>Rhabditida</taxon>
        <taxon>Tylenchina</taxon>
        <taxon>Panagrolaimomorpha</taxon>
        <taxon>Panagrolaimoidea</taxon>
        <taxon>Panagrolaimidae</taxon>
        <taxon>Panagrolaimus</taxon>
    </lineage>
</organism>
<sequence>MFLKVVALIILFCLFDLSISRRSSPPKRWISDDNKIRKIPRVLLQCPKLNLTQNAENGWCLNGQKIINDSRLQRAIITTNSSLHLSVMYENDKIICGDINLCGCGISTNENCSRKRYKFVFNFSYIEENELYCKKNGKPRREFTVAGFETIICDCYYGFYGEFCEFESKSLHWMLVFFWFIIATMLTFLLLSLLRQKYQTRYRPPNNRIRFVDALNNNNNDLNE</sequence>
<evidence type="ECO:0000313" key="1">
    <source>
        <dbReference type="Proteomes" id="UP000887580"/>
    </source>
</evidence>
<name>A0AC35FP23_9BILA</name>
<dbReference type="Proteomes" id="UP000887580">
    <property type="component" value="Unplaced"/>
</dbReference>